<keyword evidence="2" id="KW-1185">Reference proteome</keyword>
<gene>
    <name evidence="1" type="ORF">TNIN_3741</name>
</gene>
<accession>A0A8X6WSQ9</accession>
<reference evidence="1" key="1">
    <citation type="submission" date="2020-08" db="EMBL/GenBank/DDBJ databases">
        <title>Multicomponent nature underlies the extraordinary mechanical properties of spider dragline silk.</title>
        <authorList>
            <person name="Kono N."/>
            <person name="Nakamura H."/>
            <person name="Mori M."/>
            <person name="Yoshida Y."/>
            <person name="Ohtoshi R."/>
            <person name="Malay A.D."/>
            <person name="Moran D.A.P."/>
            <person name="Tomita M."/>
            <person name="Numata K."/>
            <person name="Arakawa K."/>
        </authorList>
    </citation>
    <scope>NUCLEOTIDE SEQUENCE</scope>
</reference>
<comment type="caution">
    <text evidence="1">The sequence shown here is derived from an EMBL/GenBank/DDBJ whole genome shotgun (WGS) entry which is preliminary data.</text>
</comment>
<proteinExistence type="predicted"/>
<name>A0A8X6WSQ9_9ARAC</name>
<dbReference type="Proteomes" id="UP000886998">
    <property type="component" value="Unassembled WGS sequence"/>
</dbReference>
<protein>
    <submittedName>
        <fullName evidence="1">Uncharacterized protein</fullName>
    </submittedName>
</protein>
<evidence type="ECO:0000313" key="1">
    <source>
        <dbReference type="EMBL" id="GFY40075.1"/>
    </source>
</evidence>
<dbReference type="AlphaFoldDB" id="A0A8X6WSQ9"/>
<sequence>MPYFFKLFLLVTIYNNYNRFYHICAFDPSFKFYQVAPASNLDKLERVQLSAASVITGSTIATRGGILYEADLQPLMLQSRYLWPNTLPSSPVSLNSTEHLVIYIIGATMVA</sequence>
<organism evidence="1 2">
    <name type="scientific">Trichonephila inaurata madagascariensis</name>
    <dbReference type="NCBI Taxonomy" id="2747483"/>
    <lineage>
        <taxon>Eukaryota</taxon>
        <taxon>Metazoa</taxon>
        <taxon>Ecdysozoa</taxon>
        <taxon>Arthropoda</taxon>
        <taxon>Chelicerata</taxon>
        <taxon>Arachnida</taxon>
        <taxon>Araneae</taxon>
        <taxon>Araneomorphae</taxon>
        <taxon>Entelegynae</taxon>
        <taxon>Araneoidea</taxon>
        <taxon>Nephilidae</taxon>
        <taxon>Trichonephila</taxon>
        <taxon>Trichonephila inaurata</taxon>
    </lineage>
</organism>
<evidence type="ECO:0000313" key="2">
    <source>
        <dbReference type="Proteomes" id="UP000886998"/>
    </source>
</evidence>
<dbReference type="EMBL" id="BMAV01001654">
    <property type="protein sequence ID" value="GFY40075.1"/>
    <property type="molecule type" value="Genomic_DNA"/>
</dbReference>